<comment type="function">
    <text evidence="10">Lyase that catalyzes the covalent linking of the heme group to the cytochrome C apoprotein to produce the mature functional cytochrome.</text>
</comment>
<organism evidence="12 13">
    <name type="scientific">Phakopsora pachyrhizi</name>
    <name type="common">Asian soybean rust disease fungus</name>
    <dbReference type="NCBI Taxonomy" id="170000"/>
    <lineage>
        <taxon>Eukaryota</taxon>
        <taxon>Fungi</taxon>
        <taxon>Dikarya</taxon>
        <taxon>Basidiomycota</taxon>
        <taxon>Pucciniomycotina</taxon>
        <taxon>Pucciniomycetes</taxon>
        <taxon>Pucciniales</taxon>
        <taxon>Phakopsoraceae</taxon>
        <taxon>Phakopsora</taxon>
    </lineage>
</organism>
<dbReference type="InterPro" id="IPR000511">
    <property type="entry name" value="Holocyt_c/c1_synthase"/>
</dbReference>
<name>A0AAV0AW79_PHAPC</name>
<evidence type="ECO:0000256" key="3">
    <source>
        <dbReference type="ARBA" id="ARBA00022617"/>
    </source>
</evidence>
<evidence type="ECO:0000256" key="4">
    <source>
        <dbReference type="ARBA" id="ARBA00022723"/>
    </source>
</evidence>
<dbReference type="EC" id="4.4.1.17" evidence="10"/>
<feature type="compositionally biased region" description="Low complexity" evidence="11">
    <location>
        <begin position="1"/>
        <end position="26"/>
    </location>
</feature>
<protein>
    <recommendedName>
        <fullName evidence="10">Holocytochrome c-type synthase</fullName>
        <ecNumber evidence="10">4.4.1.17</ecNumber>
    </recommendedName>
</protein>
<proteinExistence type="inferred from homology"/>
<dbReference type="EMBL" id="CALTRL010001465">
    <property type="protein sequence ID" value="CAH7672618.1"/>
    <property type="molecule type" value="Genomic_DNA"/>
</dbReference>
<gene>
    <name evidence="12" type="ORF">PPACK8108_LOCUS7432</name>
</gene>
<dbReference type="Proteomes" id="UP001153365">
    <property type="component" value="Unassembled WGS sequence"/>
</dbReference>
<keyword evidence="4 10" id="KW-0479">Metal-binding</keyword>
<dbReference type="AlphaFoldDB" id="A0AAV0AW79"/>
<feature type="region of interest" description="Disordered" evidence="11">
    <location>
        <begin position="43"/>
        <end position="86"/>
    </location>
</feature>
<dbReference type="PANTHER" id="PTHR12743:SF0">
    <property type="entry name" value="HOLOCYTOCHROME C-TYPE SYNTHASE"/>
    <property type="match status" value="1"/>
</dbReference>
<sequence>MVWPFSNSQRDSSSSQQCPASSSNSSIEKLDLVQDLPNDRVISSIPRYRSDSKETSKEAGSLASGCPIERADQKIKSQDQSTETDQNWVYPSPAQFYRALLRKDRPAEAKDMYTVVPIHNAVNERVWREVLEWEASYGRGAFDRWPRSGKSGPMLCSFRGRPNNLSPRAWMKILSGYQAPFDRHDWEIVRPTEERMRYVIDFYPGRGGADEIQTSNSTQKPVPRSSKSPNLSFYIDVRPALDNWEGIRMRILRSWDDIQSSFSSQSNPTKSS</sequence>
<evidence type="ECO:0000256" key="10">
    <source>
        <dbReference type="RuleBase" id="RU363130"/>
    </source>
</evidence>
<comment type="caution">
    <text evidence="12">The sequence shown here is derived from an EMBL/GenBank/DDBJ whole genome shotgun (WGS) entry which is preliminary data.</text>
</comment>
<evidence type="ECO:0000313" key="13">
    <source>
        <dbReference type="Proteomes" id="UP001153365"/>
    </source>
</evidence>
<dbReference type="PROSITE" id="PS00822">
    <property type="entry name" value="CYTO_HEME_LYASE_2"/>
    <property type="match status" value="1"/>
</dbReference>
<dbReference type="PROSITE" id="PS00821">
    <property type="entry name" value="CYTO_HEME_LYASE_1"/>
    <property type="match status" value="1"/>
</dbReference>
<dbReference type="GO" id="GO:0004408">
    <property type="term" value="F:holocytochrome-c synthase activity"/>
    <property type="evidence" value="ECO:0007669"/>
    <property type="project" value="UniProtKB-EC"/>
</dbReference>
<dbReference type="PANTHER" id="PTHR12743">
    <property type="entry name" value="CYTOCHROME C1 HEME LYASE"/>
    <property type="match status" value="1"/>
</dbReference>
<reference evidence="12" key="1">
    <citation type="submission" date="2022-06" db="EMBL/GenBank/DDBJ databases">
        <authorList>
            <consortium name="SYNGENTA / RWTH Aachen University"/>
        </authorList>
    </citation>
    <scope>NUCLEOTIDE SEQUENCE</scope>
</reference>
<evidence type="ECO:0000256" key="6">
    <source>
        <dbReference type="ARBA" id="ARBA00023004"/>
    </source>
</evidence>
<dbReference type="GO" id="GO:0005743">
    <property type="term" value="C:mitochondrial inner membrane"/>
    <property type="evidence" value="ECO:0007669"/>
    <property type="project" value="UniProtKB-SubCell"/>
</dbReference>
<dbReference type="GO" id="GO:0046872">
    <property type="term" value="F:metal ion binding"/>
    <property type="evidence" value="ECO:0007669"/>
    <property type="project" value="UniProtKB-KW"/>
</dbReference>
<accession>A0AAV0AW79</accession>
<evidence type="ECO:0000256" key="9">
    <source>
        <dbReference type="ARBA" id="ARBA00023239"/>
    </source>
</evidence>
<comment type="catalytic activity">
    <reaction evidence="10">
        <text>holo-[cytochrome c] = apo-[cytochrome c] + heme b</text>
        <dbReference type="Rhea" id="RHEA:22648"/>
        <dbReference type="Rhea" id="RHEA-COMP:10725"/>
        <dbReference type="Rhea" id="RHEA-COMP:10726"/>
        <dbReference type="ChEBI" id="CHEBI:29950"/>
        <dbReference type="ChEBI" id="CHEBI:60344"/>
        <dbReference type="ChEBI" id="CHEBI:83739"/>
        <dbReference type="EC" id="4.4.1.17"/>
    </reaction>
</comment>
<evidence type="ECO:0000313" key="12">
    <source>
        <dbReference type="EMBL" id="CAH7672618.1"/>
    </source>
</evidence>
<keyword evidence="9 10" id="KW-0456">Lyase</keyword>
<evidence type="ECO:0000256" key="11">
    <source>
        <dbReference type="SAM" id="MobiDB-lite"/>
    </source>
</evidence>
<keyword evidence="7 10" id="KW-0496">Mitochondrion</keyword>
<keyword evidence="3 10" id="KW-0349">Heme</keyword>
<evidence type="ECO:0000256" key="8">
    <source>
        <dbReference type="ARBA" id="ARBA00023136"/>
    </source>
</evidence>
<evidence type="ECO:0000256" key="1">
    <source>
        <dbReference type="ARBA" id="ARBA00004273"/>
    </source>
</evidence>
<keyword evidence="5 10" id="KW-0999">Mitochondrion inner membrane</keyword>
<keyword evidence="13" id="KW-1185">Reference proteome</keyword>
<evidence type="ECO:0000256" key="5">
    <source>
        <dbReference type="ARBA" id="ARBA00022792"/>
    </source>
</evidence>
<evidence type="ECO:0000256" key="7">
    <source>
        <dbReference type="ARBA" id="ARBA00023128"/>
    </source>
</evidence>
<feature type="region of interest" description="Disordered" evidence="11">
    <location>
        <begin position="1"/>
        <end position="29"/>
    </location>
</feature>
<keyword evidence="6 10" id="KW-0408">Iron</keyword>
<evidence type="ECO:0000256" key="2">
    <source>
        <dbReference type="ARBA" id="ARBA00007255"/>
    </source>
</evidence>
<dbReference type="Pfam" id="PF01265">
    <property type="entry name" value="Cyto_heme_lyase"/>
    <property type="match status" value="1"/>
</dbReference>
<keyword evidence="8 10" id="KW-0472">Membrane</keyword>
<feature type="compositionally biased region" description="Basic and acidic residues" evidence="11">
    <location>
        <begin position="48"/>
        <end position="57"/>
    </location>
</feature>
<comment type="similarity">
    <text evidence="2 10">Belongs to the cytochrome c-type heme lyase family.</text>
</comment>
<comment type="subcellular location">
    <subcellularLocation>
        <location evidence="1 10">Mitochondrion inner membrane</location>
    </subcellularLocation>
</comment>